<evidence type="ECO:0000313" key="3">
    <source>
        <dbReference type="Proteomes" id="UP001163046"/>
    </source>
</evidence>
<comment type="caution">
    <text evidence="2">The sequence shown here is derived from an EMBL/GenBank/DDBJ whole genome shotgun (WGS) entry which is preliminary data.</text>
</comment>
<feature type="region of interest" description="Disordered" evidence="1">
    <location>
        <begin position="1"/>
        <end position="71"/>
    </location>
</feature>
<name>A0A9W9YY02_9CNID</name>
<organism evidence="2 3">
    <name type="scientific">Desmophyllum pertusum</name>
    <dbReference type="NCBI Taxonomy" id="174260"/>
    <lineage>
        <taxon>Eukaryota</taxon>
        <taxon>Metazoa</taxon>
        <taxon>Cnidaria</taxon>
        <taxon>Anthozoa</taxon>
        <taxon>Hexacorallia</taxon>
        <taxon>Scleractinia</taxon>
        <taxon>Caryophylliina</taxon>
        <taxon>Caryophylliidae</taxon>
        <taxon>Desmophyllum</taxon>
    </lineage>
</organism>
<accession>A0A9W9YY02</accession>
<dbReference type="Proteomes" id="UP001163046">
    <property type="component" value="Unassembled WGS sequence"/>
</dbReference>
<evidence type="ECO:0000256" key="1">
    <source>
        <dbReference type="SAM" id="MobiDB-lite"/>
    </source>
</evidence>
<evidence type="ECO:0000313" key="2">
    <source>
        <dbReference type="EMBL" id="KAJ7371440.1"/>
    </source>
</evidence>
<feature type="compositionally biased region" description="Low complexity" evidence="1">
    <location>
        <begin position="7"/>
        <end position="16"/>
    </location>
</feature>
<keyword evidence="3" id="KW-1185">Reference proteome</keyword>
<dbReference type="OrthoDB" id="6012460at2759"/>
<feature type="compositionally biased region" description="Basic and acidic residues" evidence="1">
    <location>
        <begin position="54"/>
        <end position="63"/>
    </location>
</feature>
<dbReference type="AlphaFoldDB" id="A0A9W9YY02"/>
<proteinExistence type="predicted"/>
<gene>
    <name evidence="2" type="ORF">OS493_025910</name>
</gene>
<reference evidence="2" key="1">
    <citation type="submission" date="2023-01" db="EMBL/GenBank/DDBJ databases">
        <title>Genome assembly of the deep-sea coral Lophelia pertusa.</title>
        <authorList>
            <person name="Herrera S."/>
            <person name="Cordes E."/>
        </authorList>
    </citation>
    <scope>NUCLEOTIDE SEQUENCE</scope>
    <source>
        <strain evidence="2">USNM1676648</strain>
        <tissue evidence="2">Polyp</tissue>
    </source>
</reference>
<sequence>MADESDSNSSSSSADEGPINPIAEAKRLGANLSTPKKAKIARERKIQANPAGKSRSERGENDPKLSSWQRVQEHKGEYLKAVSGKLRCEACKETISKNSSTVKKHIQSAKHVKAKKAILDSKKKMYHKM</sequence>
<protein>
    <submittedName>
        <fullName evidence="2">Uncharacterized protein</fullName>
    </submittedName>
</protein>
<dbReference type="EMBL" id="MU826847">
    <property type="protein sequence ID" value="KAJ7371440.1"/>
    <property type="molecule type" value="Genomic_DNA"/>
</dbReference>